<reference evidence="1" key="1">
    <citation type="journal article" date="2014" name="Front. Microbiol.">
        <title>High frequency of phylogenetically diverse reductive dehalogenase-homologous genes in deep subseafloor sedimentary metagenomes.</title>
        <authorList>
            <person name="Kawai M."/>
            <person name="Futagami T."/>
            <person name="Toyoda A."/>
            <person name="Takaki Y."/>
            <person name="Nishi S."/>
            <person name="Hori S."/>
            <person name="Arai W."/>
            <person name="Tsubouchi T."/>
            <person name="Morono Y."/>
            <person name="Uchiyama I."/>
            <person name="Ito T."/>
            <person name="Fujiyama A."/>
            <person name="Inagaki F."/>
            <person name="Takami H."/>
        </authorList>
    </citation>
    <scope>NUCLEOTIDE SEQUENCE</scope>
    <source>
        <strain evidence="1">Expedition CK06-06</strain>
    </source>
</reference>
<gene>
    <name evidence="1" type="ORF">S01H1_76901</name>
</gene>
<dbReference type="AlphaFoldDB" id="X0ZGN4"/>
<name>X0ZGN4_9ZZZZ</name>
<accession>X0ZGN4</accession>
<feature type="non-terminal residue" evidence="1">
    <location>
        <position position="1"/>
    </location>
</feature>
<protein>
    <submittedName>
        <fullName evidence="1">Uncharacterized protein</fullName>
    </submittedName>
</protein>
<organism evidence="1">
    <name type="scientific">marine sediment metagenome</name>
    <dbReference type="NCBI Taxonomy" id="412755"/>
    <lineage>
        <taxon>unclassified sequences</taxon>
        <taxon>metagenomes</taxon>
        <taxon>ecological metagenomes</taxon>
    </lineage>
</organism>
<dbReference type="EMBL" id="BARS01051657">
    <property type="protein sequence ID" value="GAG47496.1"/>
    <property type="molecule type" value="Genomic_DNA"/>
</dbReference>
<proteinExistence type="predicted"/>
<sequence length="29" mass="3290">DQVEDRFRENDMIGIGNDIGKVKIELPTS</sequence>
<evidence type="ECO:0000313" key="1">
    <source>
        <dbReference type="EMBL" id="GAG47496.1"/>
    </source>
</evidence>
<comment type="caution">
    <text evidence="1">The sequence shown here is derived from an EMBL/GenBank/DDBJ whole genome shotgun (WGS) entry which is preliminary data.</text>
</comment>